<dbReference type="InterPro" id="IPR035906">
    <property type="entry name" value="MetI-like_sf"/>
</dbReference>
<evidence type="ECO:0000256" key="2">
    <source>
        <dbReference type="ARBA" id="ARBA00022448"/>
    </source>
</evidence>
<gene>
    <name evidence="9" type="ORF">SY83_09995</name>
</gene>
<evidence type="ECO:0000313" key="10">
    <source>
        <dbReference type="Proteomes" id="UP000076927"/>
    </source>
</evidence>
<organism evidence="9 10">
    <name type="scientific">Paenibacillus swuensis</name>
    <dbReference type="NCBI Taxonomy" id="1178515"/>
    <lineage>
        <taxon>Bacteria</taxon>
        <taxon>Bacillati</taxon>
        <taxon>Bacillota</taxon>
        <taxon>Bacilli</taxon>
        <taxon>Bacillales</taxon>
        <taxon>Paenibacillaceae</taxon>
        <taxon>Paenibacillus</taxon>
    </lineage>
</organism>
<protein>
    <recommendedName>
        <fullName evidence="8">ABC transmembrane type-1 domain-containing protein</fullName>
    </recommendedName>
</protein>
<dbReference type="SUPFAM" id="SSF161098">
    <property type="entry name" value="MetI-like"/>
    <property type="match status" value="1"/>
</dbReference>
<evidence type="ECO:0000256" key="5">
    <source>
        <dbReference type="ARBA" id="ARBA00022989"/>
    </source>
</evidence>
<comment type="similarity">
    <text evidence="7">Belongs to the binding-protein-dependent transport system permease family.</text>
</comment>
<evidence type="ECO:0000256" key="4">
    <source>
        <dbReference type="ARBA" id="ARBA00022692"/>
    </source>
</evidence>
<keyword evidence="10" id="KW-1185">Reference proteome</keyword>
<dbReference type="Pfam" id="PF00528">
    <property type="entry name" value="BPD_transp_1"/>
    <property type="match status" value="1"/>
</dbReference>
<dbReference type="RefSeq" id="WP_068606111.1">
    <property type="nucleotide sequence ID" value="NZ_CP011388.1"/>
</dbReference>
<keyword evidence="6 7" id="KW-0472">Membrane</keyword>
<dbReference type="GO" id="GO:0005886">
    <property type="term" value="C:plasma membrane"/>
    <property type="evidence" value="ECO:0007669"/>
    <property type="project" value="UniProtKB-SubCell"/>
</dbReference>
<feature type="transmembrane region" description="Helical" evidence="7">
    <location>
        <begin position="104"/>
        <end position="124"/>
    </location>
</feature>
<evidence type="ECO:0000256" key="6">
    <source>
        <dbReference type="ARBA" id="ARBA00023136"/>
    </source>
</evidence>
<evidence type="ECO:0000256" key="3">
    <source>
        <dbReference type="ARBA" id="ARBA00022475"/>
    </source>
</evidence>
<dbReference type="GO" id="GO:0055085">
    <property type="term" value="P:transmembrane transport"/>
    <property type="evidence" value="ECO:0007669"/>
    <property type="project" value="InterPro"/>
</dbReference>
<comment type="subcellular location">
    <subcellularLocation>
        <location evidence="1 7">Cell membrane</location>
        <topology evidence="1 7">Multi-pass membrane protein</topology>
    </subcellularLocation>
</comment>
<keyword evidence="2 7" id="KW-0813">Transport</keyword>
<feature type="transmembrane region" description="Helical" evidence="7">
    <location>
        <begin position="261"/>
        <end position="281"/>
    </location>
</feature>
<feature type="transmembrane region" description="Helical" evidence="7">
    <location>
        <begin position="71"/>
        <end position="92"/>
    </location>
</feature>
<evidence type="ECO:0000313" key="9">
    <source>
        <dbReference type="EMBL" id="ANE46554.1"/>
    </source>
</evidence>
<evidence type="ECO:0000259" key="8">
    <source>
        <dbReference type="PROSITE" id="PS50928"/>
    </source>
</evidence>
<dbReference type="STRING" id="1178515.SY83_09995"/>
<evidence type="ECO:0000256" key="1">
    <source>
        <dbReference type="ARBA" id="ARBA00004651"/>
    </source>
</evidence>
<feature type="transmembrane region" description="Helical" evidence="7">
    <location>
        <begin position="7"/>
        <end position="26"/>
    </location>
</feature>
<dbReference type="Gene3D" id="1.10.3720.10">
    <property type="entry name" value="MetI-like"/>
    <property type="match status" value="1"/>
</dbReference>
<dbReference type="AlphaFoldDB" id="A0A172TI30"/>
<dbReference type="InterPro" id="IPR051393">
    <property type="entry name" value="ABC_transporter_permease"/>
</dbReference>
<dbReference type="PANTHER" id="PTHR30193:SF37">
    <property type="entry name" value="INNER MEMBRANE ABC TRANSPORTER PERMEASE PROTEIN YCJO"/>
    <property type="match status" value="1"/>
</dbReference>
<dbReference type="EMBL" id="CP011388">
    <property type="protein sequence ID" value="ANE46554.1"/>
    <property type="molecule type" value="Genomic_DNA"/>
</dbReference>
<dbReference type="Proteomes" id="UP000076927">
    <property type="component" value="Chromosome"/>
</dbReference>
<accession>A0A172TI30</accession>
<reference evidence="9 10" key="1">
    <citation type="submission" date="2015-01" db="EMBL/GenBank/DDBJ databases">
        <title>Paenibacillus swuensis/DY6/whole genome sequencing.</title>
        <authorList>
            <person name="Kim M.K."/>
            <person name="Srinivasan S."/>
            <person name="Lee J.-J."/>
        </authorList>
    </citation>
    <scope>NUCLEOTIDE SEQUENCE [LARGE SCALE GENOMIC DNA]</scope>
    <source>
        <strain evidence="9 10">DY6</strain>
    </source>
</reference>
<dbReference type="PANTHER" id="PTHR30193">
    <property type="entry name" value="ABC TRANSPORTER PERMEASE PROTEIN"/>
    <property type="match status" value="1"/>
</dbReference>
<evidence type="ECO:0000256" key="7">
    <source>
        <dbReference type="RuleBase" id="RU363032"/>
    </source>
</evidence>
<name>A0A172TI30_9BACL</name>
<feature type="transmembrane region" description="Helical" evidence="7">
    <location>
        <begin position="156"/>
        <end position="178"/>
    </location>
</feature>
<dbReference type="CDD" id="cd06261">
    <property type="entry name" value="TM_PBP2"/>
    <property type="match status" value="1"/>
</dbReference>
<dbReference type="KEGG" id="pswu:SY83_09995"/>
<dbReference type="OrthoDB" id="5174895at2"/>
<dbReference type="PROSITE" id="PS50928">
    <property type="entry name" value="ABC_TM1"/>
    <property type="match status" value="1"/>
</dbReference>
<keyword evidence="5 7" id="KW-1133">Transmembrane helix</keyword>
<sequence>MQRTKKLNLLIFLLPAVLIYTVFQFYPAMSGFYYAFTDWDGFSPDVTFVGADNFKAILDDSLFYTAVKNTLIFTVLVMVLQNALALLFAILLDQKIRGVAFFRTVYFIPALISTAVVGFIWSTILNPVIGSWKIFFNAFGLTQIANMDLLGSPNTALYAIIFVMVWNYMGYSMIIYLAGLQNISKDLYEAAGIDGANRWHKFRNITFPLIAPALTINLMLSMIGCLKQFDHVFVLTGGGPGNATQVIGTAIYTVAFSNNKYGYGIALSMVLFVSIAILSLFQTFVLKKREVDN</sequence>
<proteinExistence type="inferred from homology"/>
<feature type="domain" description="ABC transmembrane type-1" evidence="8">
    <location>
        <begin position="67"/>
        <end position="282"/>
    </location>
</feature>
<keyword evidence="4 7" id="KW-0812">Transmembrane</keyword>
<dbReference type="PATRIC" id="fig|1178515.4.peg.2002"/>
<keyword evidence="3" id="KW-1003">Cell membrane</keyword>
<dbReference type="InterPro" id="IPR000515">
    <property type="entry name" value="MetI-like"/>
</dbReference>
<feature type="transmembrane region" description="Helical" evidence="7">
    <location>
        <begin position="207"/>
        <end position="229"/>
    </location>
</feature>